<feature type="compositionally biased region" description="Low complexity" evidence="6">
    <location>
        <begin position="552"/>
        <end position="565"/>
    </location>
</feature>
<dbReference type="InterPro" id="IPR055566">
    <property type="entry name" value="ARM_LIN"/>
</dbReference>
<comment type="catalytic activity">
    <reaction evidence="1">
        <text>S-ubiquitinyl-[E2 ubiquitin-conjugating enzyme]-L-cysteine + [acceptor protein]-L-lysine = [E2 ubiquitin-conjugating enzyme]-L-cysteine + N(6)-ubiquitinyl-[acceptor protein]-L-lysine.</text>
        <dbReference type="EC" id="2.3.2.27"/>
    </reaction>
</comment>
<dbReference type="GeneID" id="103706139"/>
<name>A0A8B8ZPV5_PHODC</name>
<feature type="compositionally biased region" description="Acidic residues" evidence="6">
    <location>
        <begin position="354"/>
        <end position="364"/>
    </location>
</feature>
<comment type="pathway">
    <text evidence="2">Protein modification; protein ubiquitination.</text>
</comment>
<dbReference type="InterPro" id="IPR001680">
    <property type="entry name" value="WD40_rpt"/>
</dbReference>
<keyword evidence="9" id="KW-1185">Reference proteome</keyword>
<sequence length="1627" mass="179281">MARSQRMPLEGKELAHFLTSTVGSFVQDRLIDRDRRAHHKEQCAERLAAEGCASPSSAAAAAAEVRYSDQAVLANLDWGIDALEEAITTSNPEAKLARLGHAERMLQVCALLDPAQATAGVPNSYLSAWAHLHLAFLARLRGDSRGSALHALEMFDVDPFFARIDFAPELWEALFLLHMASIVGWYVEARHRVVVETIPDAGDLSLTVDLDDQLFRESLVLSVRPDQADKMRDLEKRYGEALDHSTRMYARYYKDALSQDPAAAAPGRKGVPVLPPIAEPPMTPLHEVSRSIPDYVKFGPILPKSAGFSPVLKNRGDEDVGAPCLGSDEMNVNPSSAEKLEKSSGQIINGALVEEAEADNDSDGGDVSRDSEIMIDKQLPLNSMRQNMDYGKPKFLSSRMKDRSTFLKSYSPVDSPKSLSPKVSSPKPLVSSEKKPKELLRLSSSHVTSPPETTSPLDSSKSTPELLSPKPAKEPKPLPHFQSGHCPTGSPSPHYYSDLNMSSIGSDGEGKLQRSCRNNFSGTRNMTKAHASKNSHLLNDSHHIESEDDMSRCSSSLRSSDSLMRSRARPPKDFVCPITGQLFSDPVTLETGQTFERRAIQEWIKRGNKTCPITRQLLSSTILPKTNYVLKRLIASWMEQNPDIAQEFSYSETTSASVSPISSMEFFLEPKTSANFSPPLAQTRLNTKKNERRCKRFTRAAVTTSPTGIISQAASETILNGLKPYTSCLCTFEDLQECEEAVLTIARIWKDSRTDPRIHAYLSKPTIINGFVEILSASTNREALRAAIYVLSELVSADETVGETLNSADTNFDCLAVLLINGLAEAAVLICQLMPTYSQLSSHNLIPSLVQLIMEKNDQMDDFCLVLEPNGAAVTILQQILLGEDESSRSRNALSVIAANGLPALIKCMDQTEGRVSIVSILLSCMRADKGCRYLIANRVELAPVLELFHAGDESTKSICIDFISELVCLNRRTICNQILQIIKDEGAFSTMHTFLVYLHMASIEQQPAVAGLLLQLDLLVEPRKMSMYREESIDAIIEALKRKDFPICQSLALDMLTSLSGRLNSSGKPLTEAWLLKVAGVNNLYDTSVKEEKIQTLDDTSVEMVEMMEKEEKSMNAWEKRVAFVLCNHDDGAIFEALGQCLTTNSLEMAKKCLVIATWLAYMLSCLPDTGIRTIAANCFLDQFINVLHSSRNLEEKVLATLALKSFIIDSDSLRKFEIYAPEICKPLRKLKRHSSAVADLLKAIMNMPSVDRAEFFSCTELFEIDSIANGEVLSLIYSKGWLFSSHSDGTIKVWETGRRVLKLIQEVHAHSKAVTCLYIPPSGDKLYSGSHDKTIRVWAIGPDEIRPVQVHDTKDTVWAIGPDKIRPVQVHDTKDTVNCLAANANLLCFTSQGTGAKVYDWNGSPKHVNFNKNVKCLAIMEDSLYCGCSGYSIQVLLDFTFILVCVIIVKCSTLLFVIYLPAPPSSFLRMPPLISEPRISPLQRGCKQEVDLRKCRSNTFYSGTRKLLGKQTIHALCIQDGILFAGGSSVDGTSGKAFSLSTKTPVGSFSTALDIHCIYVTNDFVFTGTKCGVIEVWLRARLTRVASIKVGGGANTKVTTVASDTDGELLFSGSADGKIQVWALE</sequence>
<dbReference type="Pfam" id="PF04564">
    <property type="entry name" value="U-box"/>
    <property type="match status" value="1"/>
</dbReference>
<dbReference type="Proteomes" id="UP000228380">
    <property type="component" value="Chromosome 2"/>
</dbReference>
<reference evidence="10" key="2">
    <citation type="submission" date="2025-08" db="UniProtKB">
        <authorList>
            <consortium name="RefSeq"/>
        </authorList>
    </citation>
    <scope>IDENTIFICATION</scope>
    <source>
        <tissue evidence="10">Young leaves</tissue>
    </source>
</reference>
<dbReference type="Gene3D" id="1.25.10.10">
    <property type="entry name" value="Leucine-rich Repeat Variant"/>
    <property type="match status" value="1"/>
</dbReference>
<accession>A0A8B8ZPV5</accession>
<dbReference type="InterPro" id="IPR056514">
    <property type="entry name" value="ARM_LIN_2nd"/>
</dbReference>
<dbReference type="PANTHER" id="PTHR47446:SF3">
    <property type="entry name" value="RING-TYPE E3 UBIQUITIN TRANSFERASE"/>
    <property type="match status" value="1"/>
</dbReference>
<dbReference type="PANTHER" id="PTHR47446">
    <property type="entry name" value="RING-TYPE E3 UBIQUITIN TRANSFERASE"/>
    <property type="match status" value="1"/>
</dbReference>
<feature type="compositionally biased region" description="Polar residues" evidence="6">
    <location>
        <begin position="515"/>
        <end position="538"/>
    </location>
</feature>
<dbReference type="InterPro" id="IPR016024">
    <property type="entry name" value="ARM-type_fold"/>
</dbReference>
<keyword evidence="7" id="KW-0812">Transmembrane</keyword>
<protein>
    <recommendedName>
        <fullName evidence="3">RING-type E3 ubiquitin transferase</fullName>
        <ecNumber evidence="3">2.3.2.27</ecNumber>
    </recommendedName>
</protein>
<dbReference type="PROSITE" id="PS51698">
    <property type="entry name" value="U_BOX"/>
    <property type="match status" value="1"/>
</dbReference>
<keyword evidence="4" id="KW-0808">Transferase</keyword>
<dbReference type="PROSITE" id="PS50294">
    <property type="entry name" value="WD_REPEATS_REGION"/>
    <property type="match status" value="2"/>
</dbReference>
<feature type="region of interest" description="Disordered" evidence="6">
    <location>
        <begin position="408"/>
        <end position="569"/>
    </location>
</feature>
<dbReference type="RefSeq" id="XP_038973554.1">
    <property type="nucleotide sequence ID" value="XM_039117626.1"/>
</dbReference>
<dbReference type="Pfam" id="PF23628">
    <property type="entry name" value="ARM_LIN_C"/>
    <property type="match status" value="1"/>
</dbReference>
<feature type="compositionally biased region" description="Low complexity" evidence="6">
    <location>
        <begin position="411"/>
        <end position="431"/>
    </location>
</feature>
<keyword evidence="5" id="KW-0853">WD repeat</keyword>
<dbReference type="InterPro" id="IPR013083">
    <property type="entry name" value="Znf_RING/FYVE/PHD"/>
</dbReference>
<keyword evidence="7" id="KW-0472">Membrane</keyword>
<evidence type="ECO:0000313" key="10">
    <source>
        <dbReference type="RefSeq" id="XP_038973554.1"/>
    </source>
</evidence>
<dbReference type="Pfam" id="PF23568">
    <property type="entry name" value="ARM_LIN"/>
    <property type="match status" value="1"/>
</dbReference>
<feature type="region of interest" description="Disordered" evidence="6">
    <location>
        <begin position="353"/>
        <end position="372"/>
    </location>
</feature>
<dbReference type="PROSITE" id="PS50082">
    <property type="entry name" value="WD_REPEATS_2"/>
    <property type="match status" value="2"/>
</dbReference>
<gene>
    <name evidence="10" type="primary">LOC103706139</name>
</gene>
<dbReference type="InterPro" id="IPR003613">
    <property type="entry name" value="Ubox_domain"/>
</dbReference>
<dbReference type="GO" id="GO:0016567">
    <property type="term" value="P:protein ubiquitination"/>
    <property type="evidence" value="ECO:0007669"/>
    <property type="project" value="UniProtKB-UniPathway"/>
</dbReference>
<dbReference type="InterPro" id="IPR036322">
    <property type="entry name" value="WD40_repeat_dom_sf"/>
</dbReference>
<dbReference type="Gene3D" id="3.30.40.10">
    <property type="entry name" value="Zinc/RING finger domain, C3HC4 (zinc finger)"/>
    <property type="match status" value="1"/>
</dbReference>
<dbReference type="Pfam" id="PF23654">
    <property type="entry name" value="ARM_LIN_2nd"/>
    <property type="match status" value="1"/>
</dbReference>
<reference evidence="9" key="1">
    <citation type="journal article" date="2019" name="Nat. Commun.">
        <title>Genome-wide association mapping of date palm fruit traits.</title>
        <authorList>
            <person name="Hazzouri K.M."/>
            <person name="Gros-Balthazard M."/>
            <person name="Flowers J.M."/>
            <person name="Copetti D."/>
            <person name="Lemansour A."/>
            <person name="Lebrun M."/>
            <person name="Masmoudi K."/>
            <person name="Ferrand S."/>
            <person name="Dhar M.I."/>
            <person name="Fresquez Z.A."/>
            <person name="Rosas U."/>
            <person name="Zhang J."/>
            <person name="Talag J."/>
            <person name="Lee S."/>
            <person name="Kudrna D."/>
            <person name="Powell R.F."/>
            <person name="Leitch I.J."/>
            <person name="Krueger R.R."/>
            <person name="Wing R.A."/>
            <person name="Amiri K.M.A."/>
            <person name="Purugganan M.D."/>
        </authorList>
    </citation>
    <scope>NUCLEOTIDE SEQUENCE [LARGE SCALE GENOMIC DNA]</scope>
    <source>
        <strain evidence="9">cv. Khalas</strain>
    </source>
</reference>
<dbReference type="InterPro" id="IPR056512">
    <property type="entry name" value="LIN_N"/>
</dbReference>
<evidence type="ECO:0000256" key="6">
    <source>
        <dbReference type="SAM" id="MobiDB-lite"/>
    </source>
</evidence>
<feature type="compositionally biased region" description="Basic and acidic residues" evidence="6">
    <location>
        <begin position="539"/>
        <end position="551"/>
    </location>
</feature>
<dbReference type="UniPathway" id="UPA00143"/>
<feature type="repeat" description="WD" evidence="5">
    <location>
        <begin position="1593"/>
        <end position="1627"/>
    </location>
</feature>
<dbReference type="GO" id="GO:0061630">
    <property type="term" value="F:ubiquitin protein ligase activity"/>
    <property type="evidence" value="ECO:0007669"/>
    <property type="project" value="UniProtKB-EC"/>
</dbReference>
<evidence type="ECO:0000256" key="7">
    <source>
        <dbReference type="SAM" id="Phobius"/>
    </source>
</evidence>
<dbReference type="SUPFAM" id="SSF48371">
    <property type="entry name" value="ARM repeat"/>
    <property type="match status" value="1"/>
</dbReference>
<dbReference type="InterPro" id="IPR052858">
    <property type="entry name" value="E3_ubiquitin-ligase_LIN"/>
</dbReference>
<feature type="compositionally biased region" description="Polar residues" evidence="6">
    <location>
        <begin position="442"/>
        <end position="465"/>
    </location>
</feature>
<dbReference type="SUPFAM" id="SSF50978">
    <property type="entry name" value="WD40 repeat-like"/>
    <property type="match status" value="1"/>
</dbReference>
<organism evidence="9 10">
    <name type="scientific">Phoenix dactylifera</name>
    <name type="common">Date palm</name>
    <dbReference type="NCBI Taxonomy" id="42345"/>
    <lineage>
        <taxon>Eukaryota</taxon>
        <taxon>Viridiplantae</taxon>
        <taxon>Streptophyta</taxon>
        <taxon>Embryophyta</taxon>
        <taxon>Tracheophyta</taxon>
        <taxon>Spermatophyta</taxon>
        <taxon>Magnoliopsida</taxon>
        <taxon>Liliopsida</taxon>
        <taxon>Arecaceae</taxon>
        <taxon>Coryphoideae</taxon>
        <taxon>Phoeniceae</taxon>
        <taxon>Phoenix</taxon>
    </lineage>
</organism>
<evidence type="ECO:0000259" key="8">
    <source>
        <dbReference type="PROSITE" id="PS51698"/>
    </source>
</evidence>
<dbReference type="EC" id="2.3.2.27" evidence="3"/>
<proteinExistence type="predicted"/>
<evidence type="ECO:0000313" key="9">
    <source>
        <dbReference type="Proteomes" id="UP000228380"/>
    </source>
</evidence>
<evidence type="ECO:0000256" key="4">
    <source>
        <dbReference type="ARBA" id="ARBA00022679"/>
    </source>
</evidence>
<dbReference type="OrthoDB" id="6252103at2759"/>
<keyword evidence="7" id="KW-1133">Transmembrane helix</keyword>
<evidence type="ECO:0000256" key="1">
    <source>
        <dbReference type="ARBA" id="ARBA00000900"/>
    </source>
</evidence>
<dbReference type="InterPro" id="IPR011989">
    <property type="entry name" value="ARM-like"/>
</dbReference>
<dbReference type="Pfam" id="PF00400">
    <property type="entry name" value="WD40"/>
    <property type="match status" value="2"/>
</dbReference>
<dbReference type="CDD" id="cd16664">
    <property type="entry name" value="RING-Ubox_PUB"/>
    <property type="match status" value="1"/>
</dbReference>
<dbReference type="InterPro" id="IPR015943">
    <property type="entry name" value="WD40/YVTN_repeat-like_dom_sf"/>
</dbReference>
<dbReference type="InterPro" id="IPR045210">
    <property type="entry name" value="RING-Ubox_PUB"/>
</dbReference>
<dbReference type="SMART" id="SM00504">
    <property type="entry name" value="Ubox"/>
    <property type="match status" value="1"/>
</dbReference>
<feature type="repeat" description="WD" evidence="5">
    <location>
        <begin position="1309"/>
        <end position="1340"/>
    </location>
</feature>
<evidence type="ECO:0000256" key="3">
    <source>
        <dbReference type="ARBA" id="ARBA00012483"/>
    </source>
</evidence>
<dbReference type="SUPFAM" id="SSF57850">
    <property type="entry name" value="RING/U-box"/>
    <property type="match status" value="1"/>
</dbReference>
<dbReference type="SMART" id="SM00320">
    <property type="entry name" value="WD40"/>
    <property type="match status" value="5"/>
</dbReference>
<evidence type="ECO:0000256" key="2">
    <source>
        <dbReference type="ARBA" id="ARBA00004906"/>
    </source>
</evidence>
<dbReference type="Gene3D" id="2.130.10.10">
    <property type="entry name" value="YVTN repeat-like/Quinoprotein amine dehydrogenase"/>
    <property type="match status" value="2"/>
</dbReference>
<evidence type="ECO:0000256" key="5">
    <source>
        <dbReference type="PROSITE-ProRule" id="PRU00221"/>
    </source>
</evidence>
<feature type="domain" description="U-box" evidence="8">
    <location>
        <begin position="569"/>
        <end position="644"/>
    </location>
</feature>
<feature type="transmembrane region" description="Helical" evidence="7">
    <location>
        <begin position="1441"/>
        <end position="1462"/>
    </location>
</feature>